<feature type="non-terminal residue" evidence="2">
    <location>
        <position position="682"/>
    </location>
</feature>
<feature type="compositionally biased region" description="Low complexity" evidence="1">
    <location>
        <begin position="109"/>
        <end position="125"/>
    </location>
</feature>
<sequence length="682" mass="72204">MVSYFHRKIGVNHFSVRIHFSCLLVRAGARIPCKHTPSSASQTQPTPLWAQSLCCLCPLEGRDNPSSHKFHGLQKPELRNQPPPFQHVLGPISSVACACWLGGARIPSKHSSSSASQATPAGPQSNSSAAPLSHAKGSTEEAGQKHPHQHEQQQQQQQQRQSDGPSSSSLCPPSQNQGPSGPDVKGSGKRGVDECVDAEDGELRAGKVARRDVVHPNNGSTPSAAAGVTTASNGLAAACLTSNGVGCNGGAHGNTAGGVSTGGRGAQQQGGGQGAQPQVQQQQQQSQRPMLAKQQSMLPALMGSDPLAQLQQICAERGLRMKLREAPVPHNFDPQTDPRVSVEDAASVAAAAAKAAEVAREMMLLQQEIDNEEGCIGDRAMEGGLNGSTNQGDPRSQDEDLANRQVLAASQWVCVEGSVMDLSGYKVLALASAITPQKDKARRQAAFCMLRDILQQHPEFLPSGSTAPLTSRHRKQQDQGSKGGQTAKAPAPKERPSSSSRPPPLSNQTRSVNPRHQSQLPHYPQQGHGHSHRLSSSHSQGSAERSQPHLPHPHSSAERPAPQQWRPFKPGSAPYGGAVHPTPNSLMLTDMSGSGIPLEVVHLLDSCNKDGGCPSAAELVNGYCIRERARAVFVESPTLPGMQGFFGCDAMMQSNPTNPGERPAVLFGPATGYVRHKIVSDL</sequence>
<feature type="compositionally biased region" description="Polar residues" evidence="1">
    <location>
        <begin position="506"/>
        <end position="520"/>
    </location>
</feature>
<evidence type="ECO:0000313" key="3">
    <source>
        <dbReference type="Proteomes" id="UP000815325"/>
    </source>
</evidence>
<gene>
    <name evidence="2" type="ORF">DUNSADRAFT_11232</name>
</gene>
<dbReference type="EMBL" id="MU069850">
    <property type="protein sequence ID" value="KAF5832774.1"/>
    <property type="molecule type" value="Genomic_DNA"/>
</dbReference>
<keyword evidence="3" id="KW-1185">Reference proteome</keyword>
<feature type="region of interest" description="Disordered" evidence="1">
    <location>
        <begin position="459"/>
        <end position="581"/>
    </location>
</feature>
<feature type="region of interest" description="Disordered" evidence="1">
    <location>
        <begin position="206"/>
        <end position="226"/>
    </location>
</feature>
<evidence type="ECO:0000256" key="1">
    <source>
        <dbReference type="SAM" id="MobiDB-lite"/>
    </source>
</evidence>
<protein>
    <submittedName>
        <fullName evidence="2">Uncharacterized protein</fullName>
    </submittedName>
</protein>
<evidence type="ECO:0000313" key="2">
    <source>
        <dbReference type="EMBL" id="KAF5832774.1"/>
    </source>
</evidence>
<feature type="compositionally biased region" description="Low complexity" evidence="1">
    <location>
        <begin position="152"/>
        <end position="161"/>
    </location>
</feature>
<feature type="region of interest" description="Disordered" evidence="1">
    <location>
        <begin position="258"/>
        <end position="291"/>
    </location>
</feature>
<feature type="compositionally biased region" description="Polar residues" evidence="1">
    <location>
        <begin position="162"/>
        <end position="179"/>
    </location>
</feature>
<feature type="compositionally biased region" description="Gly residues" evidence="1">
    <location>
        <begin position="258"/>
        <end position="274"/>
    </location>
</feature>
<accession>A0ABQ7GDW2</accession>
<comment type="caution">
    <text evidence="2">The sequence shown here is derived from an EMBL/GenBank/DDBJ whole genome shotgun (WGS) entry which is preliminary data.</text>
</comment>
<feature type="region of interest" description="Disordered" evidence="1">
    <location>
        <begin position="377"/>
        <end position="399"/>
    </location>
</feature>
<dbReference type="Proteomes" id="UP000815325">
    <property type="component" value="Unassembled WGS sequence"/>
</dbReference>
<reference evidence="2" key="1">
    <citation type="submission" date="2017-08" db="EMBL/GenBank/DDBJ databases">
        <authorList>
            <person name="Polle J.E."/>
            <person name="Barry K."/>
            <person name="Cushman J."/>
            <person name="Schmutz J."/>
            <person name="Tran D."/>
            <person name="Hathwaick L.T."/>
            <person name="Yim W.C."/>
            <person name="Jenkins J."/>
            <person name="Mckie-Krisberg Z.M."/>
            <person name="Prochnik S."/>
            <person name="Lindquist E."/>
            <person name="Dockter R.B."/>
            <person name="Adam C."/>
            <person name="Molina H."/>
            <person name="Bunkerborg J."/>
            <person name="Jin E."/>
            <person name="Buchheim M."/>
            <person name="Magnuson J."/>
        </authorList>
    </citation>
    <scope>NUCLEOTIDE SEQUENCE</scope>
    <source>
        <strain evidence="2">CCAP 19/18</strain>
    </source>
</reference>
<feature type="compositionally biased region" description="Low complexity" evidence="1">
    <location>
        <begin position="275"/>
        <end position="289"/>
    </location>
</feature>
<feature type="region of interest" description="Disordered" evidence="1">
    <location>
        <begin position="108"/>
        <end position="193"/>
    </location>
</feature>
<proteinExistence type="predicted"/>
<feature type="compositionally biased region" description="Polar residues" evidence="1">
    <location>
        <begin position="217"/>
        <end position="226"/>
    </location>
</feature>
<organism evidence="2 3">
    <name type="scientific">Dunaliella salina</name>
    <name type="common">Green alga</name>
    <name type="synonym">Protococcus salinus</name>
    <dbReference type="NCBI Taxonomy" id="3046"/>
    <lineage>
        <taxon>Eukaryota</taxon>
        <taxon>Viridiplantae</taxon>
        <taxon>Chlorophyta</taxon>
        <taxon>core chlorophytes</taxon>
        <taxon>Chlorophyceae</taxon>
        <taxon>CS clade</taxon>
        <taxon>Chlamydomonadales</taxon>
        <taxon>Dunaliellaceae</taxon>
        <taxon>Dunaliella</taxon>
    </lineage>
</organism>
<name>A0ABQ7GDW2_DUNSA</name>